<evidence type="ECO:0000256" key="5">
    <source>
        <dbReference type="SAM" id="Phobius"/>
    </source>
</evidence>
<evidence type="ECO:0000256" key="4">
    <source>
        <dbReference type="ARBA" id="ARBA00023136"/>
    </source>
</evidence>
<dbReference type="PANTHER" id="PTHR48021:SF89">
    <property type="entry name" value="FI02132P-RELATED"/>
    <property type="match status" value="1"/>
</dbReference>
<dbReference type="Gene3D" id="1.20.1250.20">
    <property type="entry name" value="MFS general substrate transporter like domains"/>
    <property type="match status" value="1"/>
</dbReference>
<comment type="caution">
    <text evidence="7">The sequence shown here is derived from an EMBL/GenBank/DDBJ whole genome shotgun (WGS) entry which is preliminary data.</text>
</comment>
<feature type="transmembrane region" description="Helical" evidence="5">
    <location>
        <begin position="305"/>
        <end position="330"/>
    </location>
</feature>
<dbReference type="PANTHER" id="PTHR48021">
    <property type="match status" value="1"/>
</dbReference>
<organism evidence="7 8">
    <name type="scientific">Periplaneta americana</name>
    <name type="common">American cockroach</name>
    <name type="synonym">Blatta americana</name>
    <dbReference type="NCBI Taxonomy" id="6978"/>
    <lineage>
        <taxon>Eukaryota</taxon>
        <taxon>Metazoa</taxon>
        <taxon>Ecdysozoa</taxon>
        <taxon>Arthropoda</taxon>
        <taxon>Hexapoda</taxon>
        <taxon>Insecta</taxon>
        <taxon>Pterygota</taxon>
        <taxon>Neoptera</taxon>
        <taxon>Polyneoptera</taxon>
        <taxon>Dictyoptera</taxon>
        <taxon>Blattodea</taxon>
        <taxon>Blattoidea</taxon>
        <taxon>Blattidae</taxon>
        <taxon>Blattinae</taxon>
        <taxon>Periplaneta</taxon>
    </lineage>
</organism>
<dbReference type="InterPro" id="IPR005828">
    <property type="entry name" value="MFS_sugar_transport-like"/>
</dbReference>
<evidence type="ECO:0000313" key="8">
    <source>
        <dbReference type="Proteomes" id="UP001148838"/>
    </source>
</evidence>
<feature type="transmembrane region" description="Helical" evidence="5">
    <location>
        <begin position="373"/>
        <end position="392"/>
    </location>
</feature>
<dbReference type="Proteomes" id="UP001148838">
    <property type="component" value="Unassembled WGS sequence"/>
</dbReference>
<dbReference type="PROSITE" id="PS00217">
    <property type="entry name" value="SUGAR_TRANSPORT_2"/>
    <property type="match status" value="1"/>
</dbReference>
<gene>
    <name evidence="7" type="ORF">ANN_26855</name>
</gene>
<dbReference type="InterPro" id="IPR005829">
    <property type="entry name" value="Sugar_transporter_CS"/>
</dbReference>
<name>A0ABQ8RZW4_PERAM</name>
<dbReference type="InterPro" id="IPR020846">
    <property type="entry name" value="MFS_dom"/>
</dbReference>
<dbReference type="SUPFAM" id="SSF103473">
    <property type="entry name" value="MFS general substrate transporter"/>
    <property type="match status" value="1"/>
</dbReference>
<dbReference type="EMBL" id="JAJSOF020000039">
    <property type="protein sequence ID" value="KAJ4427056.1"/>
    <property type="molecule type" value="Genomic_DNA"/>
</dbReference>
<keyword evidence="3 5" id="KW-1133">Transmembrane helix</keyword>
<feature type="transmembrane region" description="Helical" evidence="5">
    <location>
        <begin position="238"/>
        <end position="259"/>
    </location>
</feature>
<feature type="transmembrane region" description="Helical" evidence="5">
    <location>
        <begin position="271"/>
        <end position="293"/>
    </location>
</feature>
<evidence type="ECO:0000256" key="3">
    <source>
        <dbReference type="ARBA" id="ARBA00022989"/>
    </source>
</evidence>
<keyword evidence="2 5" id="KW-0812">Transmembrane</keyword>
<dbReference type="Pfam" id="PF00083">
    <property type="entry name" value="Sugar_tr"/>
    <property type="match status" value="1"/>
</dbReference>
<dbReference type="PROSITE" id="PS50850">
    <property type="entry name" value="MFS"/>
    <property type="match status" value="1"/>
</dbReference>
<feature type="transmembrane region" description="Helical" evidence="5">
    <location>
        <begin position="21"/>
        <end position="41"/>
    </location>
</feature>
<evidence type="ECO:0000256" key="2">
    <source>
        <dbReference type="ARBA" id="ARBA00022692"/>
    </source>
</evidence>
<feature type="domain" description="Major facilitator superfamily (MFS) profile" evidence="6">
    <location>
        <begin position="1"/>
        <end position="396"/>
    </location>
</feature>
<feature type="transmembrane region" description="Helical" evidence="5">
    <location>
        <begin position="342"/>
        <end position="361"/>
    </location>
</feature>
<proteinExistence type="predicted"/>
<feature type="transmembrane region" description="Helical" evidence="5">
    <location>
        <begin position="111"/>
        <end position="131"/>
    </location>
</feature>
<keyword evidence="4 5" id="KW-0472">Membrane</keyword>
<keyword evidence="8" id="KW-1185">Reference proteome</keyword>
<feature type="transmembrane region" description="Helical" evidence="5">
    <location>
        <begin position="83"/>
        <end position="105"/>
    </location>
</feature>
<accession>A0ABQ8RZW4</accession>
<comment type="subcellular location">
    <subcellularLocation>
        <location evidence="1">Membrane</location>
        <topology evidence="1">Multi-pass membrane protein</topology>
    </subcellularLocation>
</comment>
<dbReference type="PRINTS" id="PR00171">
    <property type="entry name" value="SUGRTRNSPORT"/>
</dbReference>
<sequence>MPAGCLLMGPLLTRLGRRRTLMLVNFPSVLGWLLIATAPHSENWPLYLVYVGRLLTGISTGLVSTAAVVYVSEVIDRTLRGVVVTWPSLGVALGILIVYVLGSIFQENWRLVAGISTCVPIISIALIWYILPESPVWLLARGNVEEAELCMRKIRHVPLEERLTEDMQKELDAMMASNTPRSNNRTWRDDLAYLKRPEAYKPLLIFNSFFFFQQFSGIYVIIFYAVNIIRESGVNFDGYLATVLIGVSRVVITVIISYASKRFGRRMLCNVSGIGMTLSTGSLAIFLSLSHGGTISHETLLTHSWFPITALLLCVLTGTLGFLTLPFAMIGEVFPAAIRGSAAGFCTFMATIFCFMAVKLYPEMRLWMGYHNVFTFYTVIIVVGTIVMYFVLPETQGKTLEEVEDFFRNGGKASCNKTSRNKLLPTKIALEGTR</sequence>
<evidence type="ECO:0000313" key="7">
    <source>
        <dbReference type="EMBL" id="KAJ4427056.1"/>
    </source>
</evidence>
<protein>
    <recommendedName>
        <fullName evidence="6">Major facilitator superfamily (MFS) profile domain-containing protein</fullName>
    </recommendedName>
</protein>
<evidence type="ECO:0000256" key="1">
    <source>
        <dbReference type="ARBA" id="ARBA00004141"/>
    </source>
</evidence>
<dbReference type="InterPro" id="IPR050549">
    <property type="entry name" value="MFS_Trehalose_Transporter"/>
</dbReference>
<feature type="transmembrane region" description="Helical" evidence="5">
    <location>
        <begin position="47"/>
        <end position="71"/>
    </location>
</feature>
<reference evidence="7 8" key="1">
    <citation type="journal article" date="2022" name="Allergy">
        <title>Genome assembly and annotation of Periplaneta americana reveal a comprehensive cockroach allergen profile.</title>
        <authorList>
            <person name="Wang L."/>
            <person name="Xiong Q."/>
            <person name="Saelim N."/>
            <person name="Wang L."/>
            <person name="Nong W."/>
            <person name="Wan A.T."/>
            <person name="Shi M."/>
            <person name="Liu X."/>
            <person name="Cao Q."/>
            <person name="Hui J.H.L."/>
            <person name="Sookrung N."/>
            <person name="Leung T.F."/>
            <person name="Tungtrongchitr A."/>
            <person name="Tsui S.K.W."/>
        </authorList>
    </citation>
    <scope>NUCLEOTIDE SEQUENCE [LARGE SCALE GENOMIC DNA]</scope>
    <source>
        <strain evidence="7">PWHHKU_190912</strain>
    </source>
</reference>
<evidence type="ECO:0000259" key="6">
    <source>
        <dbReference type="PROSITE" id="PS50850"/>
    </source>
</evidence>
<dbReference type="InterPro" id="IPR036259">
    <property type="entry name" value="MFS_trans_sf"/>
</dbReference>
<dbReference type="InterPro" id="IPR003663">
    <property type="entry name" value="Sugar/inositol_transpt"/>
</dbReference>
<feature type="transmembrane region" description="Helical" evidence="5">
    <location>
        <begin position="203"/>
        <end position="226"/>
    </location>
</feature>